<dbReference type="Proteomes" id="UP001242313">
    <property type="component" value="Unassembled WGS sequence"/>
</dbReference>
<evidence type="ECO:0000313" key="5">
    <source>
        <dbReference type="Proteomes" id="UP001242313"/>
    </source>
</evidence>
<dbReference type="InterPro" id="IPR021176">
    <property type="entry name" value="Competence-induced_CoiA"/>
</dbReference>
<dbReference type="RefSeq" id="WP_052807106.1">
    <property type="nucleotide sequence ID" value="NZ_JAUSUN010000008.1"/>
</dbReference>
<evidence type="ECO:0000313" key="4">
    <source>
        <dbReference type="EMBL" id="MDQ0413605.1"/>
    </source>
</evidence>
<keyword evidence="5" id="KW-1185">Reference proteome</keyword>
<evidence type="ECO:0000259" key="3">
    <source>
        <dbReference type="Pfam" id="PF25166"/>
    </source>
</evidence>
<feature type="domain" description="Competence protein CoiA-like N-terminal" evidence="2">
    <location>
        <begin position="17"/>
        <end position="63"/>
    </location>
</feature>
<protein>
    <submittedName>
        <fullName evidence="4">Competence CoiA-like predicted nuclease</fullName>
    </submittedName>
</protein>
<evidence type="ECO:0000259" key="1">
    <source>
        <dbReference type="Pfam" id="PF06054"/>
    </source>
</evidence>
<dbReference type="Pfam" id="PF06054">
    <property type="entry name" value="CoiA_nuc"/>
    <property type="match status" value="1"/>
</dbReference>
<dbReference type="InterPro" id="IPR010330">
    <property type="entry name" value="CoiA_nuc"/>
</dbReference>
<dbReference type="Pfam" id="PF25166">
    <property type="entry name" value="CoiA_C"/>
    <property type="match status" value="1"/>
</dbReference>
<feature type="domain" description="Competence protein CoiA nuclease-like" evidence="1">
    <location>
        <begin position="68"/>
        <end position="222"/>
    </location>
</feature>
<dbReference type="InterPro" id="IPR057253">
    <property type="entry name" value="CoiA-like_N"/>
</dbReference>
<evidence type="ECO:0000259" key="2">
    <source>
        <dbReference type="Pfam" id="PF25164"/>
    </source>
</evidence>
<comment type="caution">
    <text evidence="4">The sequence shown here is derived from an EMBL/GenBank/DDBJ whole genome shotgun (WGS) entry which is preliminary data.</text>
</comment>
<dbReference type="PIRSF" id="PIRSF007487">
    <property type="entry name" value="Competence-induced_CoiA_bac"/>
    <property type="match status" value="1"/>
</dbReference>
<dbReference type="EMBL" id="JAUSUN010000008">
    <property type="protein sequence ID" value="MDQ0413605.1"/>
    <property type="molecule type" value="Genomic_DNA"/>
</dbReference>
<accession>A0ABU0FV38</accession>
<organism evidence="4 5">
    <name type="scientific">Mesobacillus stamsii</name>
    <dbReference type="NCBI Taxonomy" id="225347"/>
    <lineage>
        <taxon>Bacteria</taxon>
        <taxon>Bacillati</taxon>
        <taxon>Bacillota</taxon>
        <taxon>Bacilli</taxon>
        <taxon>Bacillales</taxon>
        <taxon>Bacillaceae</taxon>
        <taxon>Mesobacillus</taxon>
    </lineage>
</organism>
<name>A0ABU0FV38_9BACI</name>
<gene>
    <name evidence="4" type="ORF">J2S25_001809</name>
</gene>
<sequence>MLVANKRNGEVFSLANGKTKQELVELKSREKFYCPDCGEEVIMKLGSKKIWHFSHTVSTSCQFEYDRESEYHLAGKLKLYNWLRSQGIDAELEKFDQEMKQKPDIAFDWNDQKYALEFQCSVIQADIFEKRTKTYLEHNVIPIWIAAENLINRKSHMIVSMNHFLYLFLRSPNLAWTITAFCPITNQLITLHDIIPISARKAIAILEGKNLSQASMEDVLSPNGRQYSFIKLWQTENQKLKSSYLMNPGAWQNRFLKELYRNRLSLFALPAVLGLPVRFSPYIETPSFIWQTYLYLDVFRHHKAGEFIHYARIRAAFANRVKKGEIKLRTLPAAGERDSWYALADYVFLLTKVGYLEKINSGMVKVTKEMKIPASLSCQLEEEDNFFAEYENHIVHSIFISHEKGSSRVN</sequence>
<proteinExistence type="predicted"/>
<dbReference type="InterPro" id="IPR057252">
    <property type="entry name" value="CoiA_C"/>
</dbReference>
<dbReference type="Pfam" id="PF25164">
    <property type="entry name" value="CoiA_N"/>
    <property type="match status" value="1"/>
</dbReference>
<feature type="domain" description="Competence protein CoiA C-terminal" evidence="3">
    <location>
        <begin position="233"/>
        <end position="375"/>
    </location>
</feature>
<reference evidence="4 5" key="1">
    <citation type="submission" date="2023-07" db="EMBL/GenBank/DDBJ databases">
        <title>Genomic Encyclopedia of Type Strains, Phase IV (KMG-IV): sequencing the most valuable type-strain genomes for metagenomic binning, comparative biology and taxonomic classification.</title>
        <authorList>
            <person name="Goeker M."/>
        </authorList>
    </citation>
    <scope>NUCLEOTIDE SEQUENCE [LARGE SCALE GENOMIC DNA]</scope>
    <source>
        <strain evidence="4 5">DSM 19598</strain>
    </source>
</reference>